<accession>A0A401RHL8</accession>
<evidence type="ECO:0000313" key="2">
    <source>
        <dbReference type="Proteomes" id="UP000287033"/>
    </source>
</evidence>
<keyword evidence="2" id="KW-1185">Reference proteome</keyword>
<proteinExistence type="predicted"/>
<dbReference type="AlphaFoldDB" id="A0A401RHL8"/>
<reference evidence="1 2" key="1">
    <citation type="journal article" date="2018" name="Nat. Ecol. Evol.">
        <title>Shark genomes provide insights into elasmobranch evolution and the origin of vertebrates.</title>
        <authorList>
            <person name="Hara Y"/>
            <person name="Yamaguchi K"/>
            <person name="Onimaru K"/>
            <person name="Kadota M"/>
            <person name="Koyanagi M"/>
            <person name="Keeley SD"/>
            <person name="Tatsumi K"/>
            <person name="Tanaka K"/>
            <person name="Motone F"/>
            <person name="Kageyama Y"/>
            <person name="Nozu R"/>
            <person name="Adachi N"/>
            <person name="Nishimura O"/>
            <person name="Nakagawa R"/>
            <person name="Tanegashima C"/>
            <person name="Kiyatake I"/>
            <person name="Matsumoto R"/>
            <person name="Murakumo K"/>
            <person name="Nishida K"/>
            <person name="Terakita A"/>
            <person name="Kuratani S"/>
            <person name="Sato K"/>
            <person name="Hyodo S Kuraku.S."/>
        </authorList>
    </citation>
    <scope>NUCLEOTIDE SEQUENCE [LARGE SCALE GENOMIC DNA]</scope>
</reference>
<evidence type="ECO:0000313" key="1">
    <source>
        <dbReference type="EMBL" id="GCC17649.1"/>
    </source>
</evidence>
<organism evidence="1 2">
    <name type="scientific">Chiloscyllium punctatum</name>
    <name type="common">Brownbanded bambooshark</name>
    <name type="synonym">Hemiscyllium punctatum</name>
    <dbReference type="NCBI Taxonomy" id="137246"/>
    <lineage>
        <taxon>Eukaryota</taxon>
        <taxon>Metazoa</taxon>
        <taxon>Chordata</taxon>
        <taxon>Craniata</taxon>
        <taxon>Vertebrata</taxon>
        <taxon>Chondrichthyes</taxon>
        <taxon>Elasmobranchii</taxon>
        <taxon>Galeomorphii</taxon>
        <taxon>Galeoidea</taxon>
        <taxon>Orectolobiformes</taxon>
        <taxon>Hemiscylliidae</taxon>
        <taxon>Chiloscyllium</taxon>
    </lineage>
</organism>
<protein>
    <submittedName>
        <fullName evidence="1">Uncharacterized protein</fullName>
    </submittedName>
</protein>
<dbReference type="EMBL" id="BEZZ01001334">
    <property type="protein sequence ID" value="GCC17649.1"/>
    <property type="molecule type" value="Genomic_DNA"/>
</dbReference>
<comment type="caution">
    <text evidence="1">The sequence shown here is derived from an EMBL/GenBank/DDBJ whole genome shotgun (WGS) entry which is preliminary data.</text>
</comment>
<name>A0A401RHL8_CHIPU</name>
<gene>
    <name evidence="1" type="ORF">chiPu_0017627</name>
</gene>
<sequence>MSCANLKPEEKLLGSRLQQTNTCRVFTHRNLQPKITEESDRIGGIIRHWISLAIEFISKYYQSCYL</sequence>
<dbReference type="Proteomes" id="UP000287033">
    <property type="component" value="Unassembled WGS sequence"/>
</dbReference>